<comment type="caution">
    <text evidence="3">The sequence shown here is derived from an EMBL/GenBank/DDBJ whole genome shotgun (WGS) entry which is preliminary data.</text>
</comment>
<protein>
    <submittedName>
        <fullName evidence="3">Uncharacterized protein</fullName>
    </submittedName>
</protein>
<keyword evidence="2" id="KW-0812">Transmembrane</keyword>
<keyword evidence="4" id="KW-1185">Reference proteome</keyword>
<organism evidence="3 4">
    <name type="scientific">Endocarpon pusillum</name>
    <dbReference type="NCBI Taxonomy" id="364733"/>
    <lineage>
        <taxon>Eukaryota</taxon>
        <taxon>Fungi</taxon>
        <taxon>Dikarya</taxon>
        <taxon>Ascomycota</taxon>
        <taxon>Pezizomycotina</taxon>
        <taxon>Eurotiomycetes</taxon>
        <taxon>Chaetothyriomycetidae</taxon>
        <taxon>Verrucariales</taxon>
        <taxon>Verrucariaceae</taxon>
        <taxon>Endocarpon</taxon>
    </lineage>
</organism>
<keyword evidence="2" id="KW-0472">Membrane</keyword>
<evidence type="ECO:0000313" key="4">
    <source>
        <dbReference type="Proteomes" id="UP000606974"/>
    </source>
</evidence>
<dbReference type="AlphaFoldDB" id="A0A8H7E668"/>
<keyword evidence="2" id="KW-1133">Transmembrane helix</keyword>
<feature type="transmembrane region" description="Helical" evidence="2">
    <location>
        <begin position="63"/>
        <end position="83"/>
    </location>
</feature>
<proteinExistence type="predicted"/>
<dbReference type="Proteomes" id="UP000606974">
    <property type="component" value="Unassembled WGS sequence"/>
</dbReference>
<name>A0A8H7E668_9EURO</name>
<dbReference type="EMBL" id="JAACFV010000035">
    <property type="protein sequence ID" value="KAF7509920.1"/>
    <property type="molecule type" value="Genomic_DNA"/>
</dbReference>
<feature type="region of interest" description="Disordered" evidence="1">
    <location>
        <begin position="1"/>
        <end position="26"/>
    </location>
</feature>
<evidence type="ECO:0000256" key="1">
    <source>
        <dbReference type="SAM" id="MobiDB-lite"/>
    </source>
</evidence>
<reference evidence="3" key="1">
    <citation type="submission" date="2020-02" db="EMBL/GenBank/DDBJ databases">
        <authorList>
            <person name="Palmer J.M."/>
        </authorList>
    </citation>
    <scope>NUCLEOTIDE SEQUENCE</scope>
    <source>
        <strain evidence="3">EPUS1.4</strain>
        <tissue evidence="3">Thallus</tissue>
    </source>
</reference>
<dbReference type="OrthoDB" id="5421757at2759"/>
<sequence>MARSATKQAMKASHLASQQCKGPPPPFELPPKGLSSHFLSTLSKAHVYIVHVDTTPRALKRQVFLVPVCMNIFFSLVLVWRFYHAVPMYLDLILGTLGHNSTTAVDVQAATRSQLFSITVARTLTLMGDYLLFALLGSWPWRFVFGLAATRYSSPLKWRVSLGFQDKEVIVRQSRVWDKGLLPDWTMDDELTLKHKIMPALERKYLEKTGYLLEDKDWTLDFRAITDAHALLEAKKLEFKDFEKAVLVFYPPSGGPLGGWMIWHVAREDRPQTAEQRDTLVRFKDKLTAMGHEDLFYRWVELVQYESNSPGGFTPGRQAAAMREAKRIFEERGVNFAKFWQEVGGMEGMPGLTNST</sequence>
<evidence type="ECO:0000256" key="2">
    <source>
        <dbReference type="SAM" id="Phobius"/>
    </source>
</evidence>
<accession>A0A8H7E668</accession>
<evidence type="ECO:0000313" key="3">
    <source>
        <dbReference type="EMBL" id="KAF7509920.1"/>
    </source>
</evidence>
<gene>
    <name evidence="3" type="ORF">GJ744_007234</name>
</gene>